<dbReference type="EMBL" id="BKBW01000002">
    <property type="protein sequence ID" value="GEQ73920.1"/>
    <property type="molecule type" value="Genomic_DNA"/>
</dbReference>
<reference evidence="1 2" key="1">
    <citation type="journal article" date="2019" name="Microbiol. Resour. Announc.">
        <title>Draft Genome Sequence of Comamonas testosteroni TA441, a Bacterium That Has a Cryptic Phenol Degradation Gene Cluster.</title>
        <authorList>
            <person name="Arai H."/>
            <person name="Ishii M."/>
        </authorList>
    </citation>
    <scope>NUCLEOTIDE SEQUENCE [LARGE SCALE GENOMIC DNA]</scope>
    <source>
        <strain evidence="1 2">TA441</strain>
    </source>
</reference>
<dbReference type="RefSeq" id="WP_087084725.1">
    <property type="nucleotide sequence ID" value="NZ_BKBW01000002.1"/>
</dbReference>
<proteinExistence type="predicted"/>
<comment type="caution">
    <text evidence="1">The sequence shown here is derived from an EMBL/GenBank/DDBJ whole genome shotgun (WGS) entry which is preliminary data.</text>
</comment>
<protein>
    <submittedName>
        <fullName evidence="1">Uncharacterized protein</fullName>
    </submittedName>
</protein>
<dbReference type="Proteomes" id="UP000323105">
    <property type="component" value="Unassembled WGS sequence"/>
</dbReference>
<name>A0A1Y1J3D0_COMTE</name>
<evidence type="ECO:0000313" key="1">
    <source>
        <dbReference type="EMBL" id="GEQ73920.1"/>
    </source>
</evidence>
<gene>
    <name evidence="1" type="ORF">CTTA_0925</name>
</gene>
<accession>A0A1Y1J3D0</accession>
<evidence type="ECO:0000313" key="2">
    <source>
        <dbReference type="Proteomes" id="UP000323105"/>
    </source>
</evidence>
<dbReference type="AlphaFoldDB" id="A0A1Y1J3D0"/>
<dbReference type="Pfam" id="PF13670">
    <property type="entry name" value="PepSY_2"/>
    <property type="match status" value="1"/>
</dbReference>
<sequence>MSHLPSPVFSMSSGSLSVFRSLRRRSGTVLLAGAALLSAGTCLAAAGNSVADRASASVAAVRGMALGPALSIRDVCDRLEKAGYREFQEVEWDDGLYKVKATASDGRFVKLYVDGRSGEVLRVRTKG</sequence>
<dbReference type="InterPro" id="IPR025711">
    <property type="entry name" value="PepSY"/>
</dbReference>
<organism evidence="1 2">
    <name type="scientific">Comamonas testosteroni</name>
    <name type="common">Pseudomonas testosteroni</name>
    <dbReference type="NCBI Taxonomy" id="285"/>
    <lineage>
        <taxon>Bacteria</taxon>
        <taxon>Pseudomonadati</taxon>
        <taxon>Pseudomonadota</taxon>
        <taxon>Betaproteobacteria</taxon>
        <taxon>Burkholderiales</taxon>
        <taxon>Comamonadaceae</taxon>
        <taxon>Comamonas</taxon>
    </lineage>
</organism>